<evidence type="ECO:0000313" key="2">
    <source>
        <dbReference type="EMBL" id="MFG3818278.1"/>
    </source>
</evidence>
<name>A0ABW7CAT9_9CYAN</name>
<proteinExistence type="predicted"/>
<dbReference type="RefSeq" id="WP_099531454.1">
    <property type="nucleotide sequence ID" value="NZ_JAZAQF010000069.1"/>
</dbReference>
<evidence type="ECO:0000313" key="3">
    <source>
        <dbReference type="Proteomes" id="UP001604335"/>
    </source>
</evidence>
<organism evidence="2 3">
    <name type="scientific">Limnothrix redekei LRLZ20PSL1</name>
    <dbReference type="NCBI Taxonomy" id="3112953"/>
    <lineage>
        <taxon>Bacteria</taxon>
        <taxon>Bacillati</taxon>
        <taxon>Cyanobacteriota</taxon>
        <taxon>Cyanophyceae</taxon>
        <taxon>Pseudanabaenales</taxon>
        <taxon>Pseudanabaenaceae</taxon>
        <taxon>Limnothrix</taxon>
    </lineage>
</organism>
<dbReference type="InterPro" id="IPR008470">
    <property type="entry name" value="Uncharacterised_Ycf33"/>
</dbReference>
<dbReference type="Pfam" id="PF05421">
    <property type="entry name" value="DUF751"/>
    <property type="match status" value="1"/>
</dbReference>
<dbReference type="Proteomes" id="UP001604335">
    <property type="component" value="Unassembled WGS sequence"/>
</dbReference>
<reference evidence="3" key="1">
    <citation type="journal article" date="2024" name="Algal Res.">
        <title>Biochemical, toxicological and genomic investigation of a high-biomass producing Limnothrix strain isolated from Italian shallow drinking water reservoir.</title>
        <authorList>
            <person name="Simonazzi M."/>
            <person name="Shishido T.K."/>
            <person name="Delbaje E."/>
            <person name="Wahlsten M."/>
            <person name="Fewer D.P."/>
            <person name="Sivonen K."/>
            <person name="Pezzolesi L."/>
            <person name="Pistocchi R."/>
        </authorList>
    </citation>
    <scope>NUCLEOTIDE SEQUENCE [LARGE SCALE GENOMIC DNA]</scope>
    <source>
        <strain evidence="3">LRLZ20PSL1</strain>
    </source>
</reference>
<evidence type="ECO:0000256" key="1">
    <source>
        <dbReference type="SAM" id="Phobius"/>
    </source>
</evidence>
<accession>A0ABW7CAT9</accession>
<keyword evidence="1" id="KW-0472">Membrane</keyword>
<protein>
    <submittedName>
        <fullName evidence="2">DUF751 family protein</fullName>
    </submittedName>
</protein>
<feature type="transmembrane region" description="Helical" evidence="1">
    <location>
        <begin position="40"/>
        <end position="62"/>
    </location>
</feature>
<keyword evidence="3" id="KW-1185">Reference proteome</keyword>
<dbReference type="EMBL" id="JAZAQF010000069">
    <property type="protein sequence ID" value="MFG3818278.1"/>
    <property type="molecule type" value="Genomic_DNA"/>
</dbReference>
<gene>
    <name evidence="2" type="ORF">VPK24_11575</name>
</gene>
<keyword evidence="1" id="KW-0812">Transmembrane</keyword>
<feature type="transmembrane region" description="Helical" evidence="1">
    <location>
        <begin position="14"/>
        <end position="33"/>
    </location>
</feature>
<keyword evidence="1" id="KW-1133">Transmembrane helix</keyword>
<comment type="caution">
    <text evidence="2">The sequence shown here is derived from an EMBL/GenBank/DDBJ whole genome shotgun (WGS) entry which is preliminary data.</text>
</comment>
<sequence>MQDFLNNVLRYPRFLISFSLGVVLTLLSPFTGLMKDRRSAIAVGCLFASALGFVFFTLRAMLGLAEVQ</sequence>